<name>A0A850PL01_9MYCO</name>
<keyword evidence="4" id="KW-0645">Protease</keyword>
<dbReference type="AlphaFoldDB" id="A0A850PL01"/>
<feature type="transmembrane region" description="Helical" evidence="2">
    <location>
        <begin position="57"/>
        <end position="78"/>
    </location>
</feature>
<evidence type="ECO:0000313" key="5">
    <source>
        <dbReference type="Proteomes" id="UP000570517"/>
    </source>
</evidence>
<evidence type="ECO:0000256" key="2">
    <source>
        <dbReference type="SAM" id="Phobius"/>
    </source>
</evidence>
<proteinExistence type="predicted"/>
<feature type="chain" id="PRO_5032333409" evidence="3">
    <location>
        <begin position="18"/>
        <end position="90"/>
    </location>
</feature>
<evidence type="ECO:0000313" key="4">
    <source>
        <dbReference type="EMBL" id="NVN49004.1"/>
    </source>
</evidence>
<protein>
    <submittedName>
        <fullName evidence="4">D-alanyl-D-alanine carboxypeptidase</fullName>
        <ecNumber evidence="4">3.4.16.4</ecNumber>
    </submittedName>
</protein>
<keyword evidence="3" id="KW-0732">Signal</keyword>
<keyword evidence="4" id="KW-0121">Carboxypeptidase</keyword>
<sequence length="90" mass="9101">MATLLGLASSVAPTVVAEPTSAQDSSTVPPTPAATTPTTHSYDDTHTGQQPETANPALWILAGAAAGLIAIAVIMLRAGKPPRHHLSRGP</sequence>
<keyword evidence="4" id="KW-0378">Hydrolase</keyword>
<accession>A0A850PL01</accession>
<feature type="signal peptide" evidence="3">
    <location>
        <begin position="1"/>
        <end position="17"/>
    </location>
</feature>
<dbReference type="EC" id="3.4.16.4" evidence="4"/>
<feature type="region of interest" description="Disordered" evidence="1">
    <location>
        <begin position="1"/>
        <end position="51"/>
    </location>
</feature>
<evidence type="ECO:0000256" key="3">
    <source>
        <dbReference type="SAM" id="SignalP"/>
    </source>
</evidence>
<keyword evidence="2" id="KW-0472">Membrane</keyword>
<dbReference type="EMBL" id="JABFYL010000009">
    <property type="protein sequence ID" value="NVN49004.1"/>
    <property type="molecule type" value="Genomic_DNA"/>
</dbReference>
<reference evidence="4 5" key="1">
    <citation type="submission" date="2020-05" db="EMBL/GenBank/DDBJ databases">
        <title>Draft genome sequence of Mycobacterium hippocampi DL, isolated from European seabass, Dicentrarchus labrax, reared in fish farms.</title>
        <authorList>
            <person name="Stathopoulou P."/>
            <person name="Asimakis E."/>
            <person name="Tzokas K."/>
            <person name="Batargias C."/>
            <person name="Tsiamis G."/>
        </authorList>
    </citation>
    <scope>NUCLEOTIDE SEQUENCE [LARGE SCALE GENOMIC DNA]</scope>
    <source>
        <strain evidence="4 5">DL</strain>
    </source>
</reference>
<organism evidence="4 5">
    <name type="scientific">Mycolicibacterium hippocampi</name>
    <dbReference type="NCBI Taxonomy" id="659824"/>
    <lineage>
        <taxon>Bacteria</taxon>
        <taxon>Bacillati</taxon>
        <taxon>Actinomycetota</taxon>
        <taxon>Actinomycetes</taxon>
        <taxon>Mycobacteriales</taxon>
        <taxon>Mycobacteriaceae</taxon>
        <taxon>Mycolicibacterium</taxon>
    </lineage>
</organism>
<keyword evidence="2" id="KW-0812">Transmembrane</keyword>
<comment type="caution">
    <text evidence="4">The sequence shown here is derived from an EMBL/GenBank/DDBJ whole genome shotgun (WGS) entry which is preliminary data.</text>
</comment>
<dbReference type="GO" id="GO:0009002">
    <property type="term" value="F:serine-type D-Ala-D-Ala carboxypeptidase activity"/>
    <property type="evidence" value="ECO:0007669"/>
    <property type="project" value="UniProtKB-EC"/>
</dbReference>
<dbReference type="Proteomes" id="UP000570517">
    <property type="component" value="Unassembled WGS sequence"/>
</dbReference>
<keyword evidence="2" id="KW-1133">Transmembrane helix</keyword>
<dbReference type="RefSeq" id="WP_256735881.1">
    <property type="nucleotide sequence ID" value="NZ_JABFYL010000009.1"/>
</dbReference>
<gene>
    <name evidence="4" type="ORF">HLY00_610</name>
</gene>
<keyword evidence="5" id="KW-1185">Reference proteome</keyword>
<evidence type="ECO:0000256" key="1">
    <source>
        <dbReference type="SAM" id="MobiDB-lite"/>
    </source>
</evidence>